<dbReference type="AlphaFoldDB" id="A0AAJ0HXP5"/>
<keyword evidence="2" id="KW-1185">Reference proteome</keyword>
<dbReference type="Proteomes" id="UP001285908">
    <property type="component" value="Unassembled WGS sequence"/>
</dbReference>
<evidence type="ECO:0000313" key="2">
    <source>
        <dbReference type="Proteomes" id="UP001285908"/>
    </source>
</evidence>
<evidence type="ECO:0000313" key="1">
    <source>
        <dbReference type="EMBL" id="KAK3484541.1"/>
    </source>
</evidence>
<name>A0AAJ0HXP5_9PEZI</name>
<dbReference type="GeneID" id="87873297"/>
<proteinExistence type="predicted"/>
<organism evidence="1 2">
    <name type="scientific">Neurospora hispaniola</name>
    <dbReference type="NCBI Taxonomy" id="588809"/>
    <lineage>
        <taxon>Eukaryota</taxon>
        <taxon>Fungi</taxon>
        <taxon>Dikarya</taxon>
        <taxon>Ascomycota</taxon>
        <taxon>Pezizomycotina</taxon>
        <taxon>Sordariomycetes</taxon>
        <taxon>Sordariomycetidae</taxon>
        <taxon>Sordariales</taxon>
        <taxon>Sordariaceae</taxon>
        <taxon>Neurospora</taxon>
    </lineage>
</organism>
<protein>
    <submittedName>
        <fullName evidence="1">Uncharacterized protein</fullName>
    </submittedName>
</protein>
<comment type="caution">
    <text evidence="1">The sequence shown here is derived from an EMBL/GenBank/DDBJ whole genome shotgun (WGS) entry which is preliminary data.</text>
</comment>
<reference evidence="1 2" key="1">
    <citation type="journal article" date="2023" name="Mol. Phylogenet. Evol.">
        <title>Genome-scale phylogeny and comparative genomics of the fungal order Sordariales.</title>
        <authorList>
            <person name="Hensen N."/>
            <person name="Bonometti L."/>
            <person name="Westerberg I."/>
            <person name="Brannstrom I.O."/>
            <person name="Guillou S."/>
            <person name="Cros-Aarteil S."/>
            <person name="Calhoun S."/>
            <person name="Haridas S."/>
            <person name="Kuo A."/>
            <person name="Mondo S."/>
            <person name="Pangilinan J."/>
            <person name="Riley R."/>
            <person name="LaButti K."/>
            <person name="Andreopoulos B."/>
            <person name="Lipzen A."/>
            <person name="Chen C."/>
            <person name="Yan M."/>
            <person name="Daum C."/>
            <person name="Ng V."/>
            <person name="Clum A."/>
            <person name="Steindorff A."/>
            <person name="Ohm R.A."/>
            <person name="Martin F."/>
            <person name="Silar P."/>
            <person name="Natvig D.O."/>
            <person name="Lalanne C."/>
            <person name="Gautier V."/>
            <person name="Ament-Velasquez S.L."/>
            <person name="Kruys A."/>
            <person name="Hutchinson M.I."/>
            <person name="Powell A.J."/>
            <person name="Barry K."/>
            <person name="Miller A.N."/>
            <person name="Grigoriev I.V."/>
            <person name="Debuchy R."/>
            <person name="Gladieux P."/>
            <person name="Hiltunen Thoren M."/>
            <person name="Johannesson H."/>
        </authorList>
    </citation>
    <scope>NUCLEOTIDE SEQUENCE [LARGE SCALE GENOMIC DNA]</scope>
    <source>
        <strain evidence="1 2">FGSC 10403</strain>
    </source>
</reference>
<sequence>IYITSPHLFIKTIRDNAVNNNLKEFGKKDRGTYIVRIYNYLYSGLKDLVVEPADNITFDEWLTYLDRRTETHRLKIINNLGGYSSSFNKRMLRVEFNSKFSNIKAIEVANFIK</sequence>
<dbReference type="EMBL" id="JAULSX010000017">
    <property type="protein sequence ID" value="KAK3484541.1"/>
    <property type="molecule type" value="Genomic_DNA"/>
</dbReference>
<dbReference type="RefSeq" id="XP_062687683.1">
    <property type="nucleotide sequence ID" value="XM_062835675.1"/>
</dbReference>
<feature type="non-terminal residue" evidence="1">
    <location>
        <position position="1"/>
    </location>
</feature>
<gene>
    <name evidence="1" type="ORF">B0T23DRAFT_328235</name>
</gene>
<accession>A0AAJ0HXP5</accession>